<gene>
    <name evidence="4" type="ORF">SAMN05878503_102205</name>
</gene>
<dbReference type="SUPFAM" id="SSF81469">
    <property type="entry name" value="Bacterial aa3 type cytochrome c oxidase subunit IV"/>
    <property type="match status" value="1"/>
</dbReference>
<dbReference type="Gene3D" id="1.20.5.160">
    <property type="entry name" value="Bacterial aa3 type cytochrome c oxidase subunit IV"/>
    <property type="match status" value="1"/>
</dbReference>
<keyword evidence="2" id="KW-1133">Transmembrane helix</keyword>
<evidence type="ECO:0000256" key="1">
    <source>
        <dbReference type="SAM" id="MobiDB-lite"/>
    </source>
</evidence>
<evidence type="ECO:0000313" key="4">
    <source>
        <dbReference type="EMBL" id="SNX68600.1"/>
    </source>
</evidence>
<protein>
    <submittedName>
        <fullName evidence="4">Aa3 type cytochrome c oxidase subunit IV</fullName>
    </submittedName>
</protein>
<proteinExistence type="predicted"/>
<keyword evidence="5" id="KW-1185">Reference proteome</keyword>
<evidence type="ECO:0000259" key="3">
    <source>
        <dbReference type="Pfam" id="PF07835"/>
    </source>
</evidence>
<reference evidence="5" key="1">
    <citation type="submission" date="2017-08" db="EMBL/GenBank/DDBJ databases">
        <authorList>
            <person name="Varghese N."/>
            <person name="Submissions S."/>
        </authorList>
    </citation>
    <scope>NUCLEOTIDE SEQUENCE [LARGE SCALE GENOMIC DNA]</scope>
    <source>
        <strain evidence="5">JA234</strain>
    </source>
</reference>
<dbReference type="InterPro" id="IPR036596">
    <property type="entry name" value="Cyt-C_aa3_sf"/>
</dbReference>
<dbReference type="AlphaFoldDB" id="A0A285CM30"/>
<organism evidence="4 5">
    <name type="scientific">Cereibacter ovatus</name>
    <dbReference type="NCBI Taxonomy" id="439529"/>
    <lineage>
        <taxon>Bacteria</taxon>
        <taxon>Pseudomonadati</taxon>
        <taxon>Pseudomonadota</taxon>
        <taxon>Alphaproteobacteria</taxon>
        <taxon>Rhodobacterales</taxon>
        <taxon>Paracoccaceae</taxon>
        <taxon>Cereibacter</taxon>
    </lineage>
</organism>
<feature type="region of interest" description="Disordered" evidence="1">
    <location>
        <begin position="1"/>
        <end position="25"/>
    </location>
</feature>
<evidence type="ECO:0000313" key="5">
    <source>
        <dbReference type="Proteomes" id="UP000219467"/>
    </source>
</evidence>
<keyword evidence="2" id="KW-0472">Membrane</keyword>
<dbReference type="Pfam" id="PF07835">
    <property type="entry name" value="COX4_pro_2"/>
    <property type="match status" value="1"/>
</dbReference>
<dbReference type="Proteomes" id="UP000219467">
    <property type="component" value="Unassembled WGS sequence"/>
</dbReference>
<dbReference type="InterPro" id="IPR012422">
    <property type="entry name" value="Cyt_c_oxidase_su4_bac-aa3"/>
</dbReference>
<dbReference type="RefSeq" id="WP_097029235.1">
    <property type="nucleotide sequence ID" value="NZ_OAOQ01000002.1"/>
</dbReference>
<accession>A0A285CM30</accession>
<dbReference type="OrthoDB" id="7691500at2"/>
<sequence>MADNHTGIGGRTDHSHGAHGHVPGTMDITQQQRTFAGFLRLVGRAVAVILAVLIFLALANA</sequence>
<keyword evidence="2" id="KW-0812">Transmembrane</keyword>
<dbReference type="EMBL" id="OAOQ01000002">
    <property type="protein sequence ID" value="SNX68600.1"/>
    <property type="molecule type" value="Genomic_DNA"/>
</dbReference>
<name>A0A285CM30_9RHOB</name>
<feature type="transmembrane region" description="Helical" evidence="2">
    <location>
        <begin position="41"/>
        <end position="59"/>
    </location>
</feature>
<feature type="domain" description="Cytochrome c oxidase subunit IV bacterial aa3 type" evidence="3">
    <location>
        <begin position="14"/>
        <end position="60"/>
    </location>
</feature>
<evidence type="ECO:0000256" key="2">
    <source>
        <dbReference type="SAM" id="Phobius"/>
    </source>
</evidence>